<accession>A0ABV7KT65</accession>
<gene>
    <name evidence="1" type="ORF">ACFOEJ_16765</name>
</gene>
<proteinExistence type="predicted"/>
<comment type="caution">
    <text evidence="1">The sequence shown here is derived from an EMBL/GenBank/DDBJ whole genome shotgun (WGS) entry which is preliminary data.</text>
</comment>
<evidence type="ECO:0000313" key="1">
    <source>
        <dbReference type="EMBL" id="MFC3212722.1"/>
    </source>
</evidence>
<reference evidence="2" key="1">
    <citation type="journal article" date="2019" name="Int. J. Syst. Evol. Microbiol.">
        <title>The Global Catalogue of Microorganisms (GCM) 10K type strain sequencing project: providing services to taxonomists for standard genome sequencing and annotation.</title>
        <authorList>
            <consortium name="The Broad Institute Genomics Platform"/>
            <consortium name="The Broad Institute Genome Sequencing Center for Infectious Disease"/>
            <person name="Wu L."/>
            <person name="Ma J."/>
        </authorList>
    </citation>
    <scope>NUCLEOTIDE SEQUENCE [LARGE SCALE GENOMIC DNA]</scope>
    <source>
        <strain evidence="2">CCM 320</strain>
    </source>
</reference>
<dbReference type="EMBL" id="JBHRUJ010000030">
    <property type="protein sequence ID" value="MFC3212722.1"/>
    <property type="molecule type" value="Genomic_DNA"/>
</dbReference>
<name>A0ABV7KT65_PLAOK</name>
<dbReference type="RefSeq" id="WP_117312553.1">
    <property type="nucleotide sequence ID" value="NZ_JBHRUJ010000030.1"/>
</dbReference>
<keyword evidence="2" id="KW-1185">Reference proteome</keyword>
<organism evidence="1 2">
    <name type="scientific">Planomicrobium okeanokoites</name>
    <name type="common">Planococcus okeanokoites</name>
    <name type="synonym">Flavobacterium okeanokoites</name>
    <dbReference type="NCBI Taxonomy" id="244"/>
    <lineage>
        <taxon>Bacteria</taxon>
        <taxon>Bacillati</taxon>
        <taxon>Bacillota</taxon>
        <taxon>Bacilli</taxon>
        <taxon>Bacillales</taxon>
        <taxon>Caryophanaceae</taxon>
        <taxon>Planomicrobium</taxon>
    </lineage>
</organism>
<protein>
    <submittedName>
        <fullName evidence="1">Uncharacterized protein</fullName>
    </submittedName>
</protein>
<sequence>MEYKVIKAFTDLQDNGHVYAAGDSYPRKGTASAERIAALSSTDNKEGVPFIQSVEGDEPAFPEHVGGGYYQLSNGENVKGKKQAVKAEKALTE</sequence>
<evidence type="ECO:0000313" key="2">
    <source>
        <dbReference type="Proteomes" id="UP001595625"/>
    </source>
</evidence>
<dbReference type="Proteomes" id="UP001595625">
    <property type="component" value="Unassembled WGS sequence"/>
</dbReference>